<dbReference type="EMBL" id="JABFTS010000003">
    <property type="protein sequence ID" value="MCE8051814.1"/>
    <property type="molecule type" value="Genomic_DNA"/>
</dbReference>
<dbReference type="AlphaFoldDB" id="A0AAW4YTR7"/>
<dbReference type="SMART" id="SM00354">
    <property type="entry name" value="HTH_LACI"/>
    <property type="match status" value="1"/>
</dbReference>
<evidence type="ECO:0000256" key="3">
    <source>
        <dbReference type="ARBA" id="ARBA00023163"/>
    </source>
</evidence>
<dbReference type="Gene3D" id="1.10.260.40">
    <property type="entry name" value="lambda repressor-like DNA-binding domains"/>
    <property type="match status" value="1"/>
</dbReference>
<dbReference type="InterPro" id="IPR028082">
    <property type="entry name" value="Peripla_BP_I"/>
</dbReference>
<protein>
    <submittedName>
        <fullName evidence="6">LacI family DNA-binding transcriptional regulator</fullName>
    </submittedName>
</protein>
<sequence length="346" mass="37787">MKRKSVTSRDVARLAGVSQSAVSRSFSPNASVSDKTRKKVMEAARELGYRPNTIARSLITRSSRTIAVVTYSLENPFYTFVLERASRFFQKQGYHLLLFFAPSDRGFDSVIEEIIRSQVEGVLMLAITLDTEQAETVADFGIPVVIVNRTVNYAGISQVGCDNHRGGFWAGSYLASLGHRRIAYLAGLEDSSTSQQRYAGFVAGLASRGQQCHAVEVGNYRYLDACQATRRLFAAPSVPDALFAANDLMAIAAMETLRHELGLAVPQDVSVVGFDDIPMSTWPSHSLTTLQQPVEQMVVKATELLLEQIAHADTEPEHIMLPVTPMLRGSTRRPGGAGAEAASETE</sequence>
<dbReference type="InterPro" id="IPR010982">
    <property type="entry name" value="Lambda_DNA-bd_dom_sf"/>
</dbReference>
<dbReference type="Proteomes" id="UP001320178">
    <property type="component" value="Unassembled WGS sequence"/>
</dbReference>
<dbReference type="GO" id="GO:0000976">
    <property type="term" value="F:transcription cis-regulatory region binding"/>
    <property type="evidence" value="ECO:0007669"/>
    <property type="project" value="TreeGrafter"/>
</dbReference>
<dbReference type="PANTHER" id="PTHR30146:SF109">
    <property type="entry name" value="HTH-TYPE TRANSCRIPTIONAL REGULATOR GALS"/>
    <property type="match status" value="1"/>
</dbReference>
<keyword evidence="1" id="KW-0805">Transcription regulation</keyword>
<dbReference type="GO" id="GO:0003700">
    <property type="term" value="F:DNA-binding transcription factor activity"/>
    <property type="evidence" value="ECO:0007669"/>
    <property type="project" value="TreeGrafter"/>
</dbReference>
<reference evidence="6" key="2">
    <citation type="journal article" date="2021" name="Front. Microbiol.">
        <title>Aerobic Denitrification and Heterotrophic Sulfur Oxidation in the Genus Halomonas Revealed by Six Novel Species Characterizations and Genome-Based Analysis.</title>
        <authorList>
            <person name="Wang L."/>
            <person name="Shao Z."/>
        </authorList>
    </citation>
    <scope>NUCLEOTIDE SEQUENCE</scope>
    <source>
        <strain evidence="6">MCCC 1A05776</strain>
    </source>
</reference>
<dbReference type="InterPro" id="IPR046335">
    <property type="entry name" value="LacI/GalR-like_sensor"/>
</dbReference>
<dbReference type="PROSITE" id="PS50932">
    <property type="entry name" value="HTH_LACI_2"/>
    <property type="match status" value="1"/>
</dbReference>
<feature type="domain" description="HTH lacI-type" evidence="5">
    <location>
        <begin position="6"/>
        <end position="60"/>
    </location>
</feature>
<accession>A0AAW4YTR7</accession>
<organism evidence="6 7">
    <name type="scientific">Billgrantia desiderata</name>
    <dbReference type="NCBI Taxonomy" id="52021"/>
    <lineage>
        <taxon>Bacteria</taxon>
        <taxon>Pseudomonadati</taxon>
        <taxon>Pseudomonadota</taxon>
        <taxon>Gammaproteobacteria</taxon>
        <taxon>Oceanospirillales</taxon>
        <taxon>Halomonadaceae</taxon>
        <taxon>Billgrantia</taxon>
    </lineage>
</organism>
<dbReference type="SUPFAM" id="SSF53822">
    <property type="entry name" value="Periplasmic binding protein-like I"/>
    <property type="match status" value="1"/>
</dbReference>
<evidence type="ECO:0000259" key="5">
    <source>
        <dbReference type="PROSITE" id="PS50932"/>
    </source>
</evidence>
<dbReference type="SUPFAM" id="SSF47413">
    <property type="entry name" value="lambda repressor-like DNA-binding domains"/>
    <property type="match status" value="1"/>
</dbReference>
<name>A0AAW4YTR7_9GAMM</name>
<dbReference type="CDD" id="cd06278">
    <property type="entry name" value="PBP1_LacI-like"/>
    <property type="match status" value="1"/>
</dbReference>
<reference evidence="6" key="1">
    <citation type="submission" date="2020-05" db="EMBL/GenBank/DDBJ databases">
        <authorList>
            <person name="Wang L."/>
            <person name="Shao Z."/>
        </authorList>
    </citation>
    <scope>NUCLEOTIDE SEQUENCE</scope>
    <source>
        <strain evidence="6">MCCC 1A05776</strain>
    </source>
</reference>
<dbReference type="RefSeq" id="WP_234239438.1">
    <property type="nucleotide sequence ID" value="NZ_JABFTS010000003.1"/>
</dbReference>
<evidence type="ECO:0000313" key="6">
    <source>
        <dbReference type="EMBL" id="MCE8051814.1"/>
    </source>
</evidence>
<proteinExistence type="predicted"/>
<evidence type="ECO:0000256" key="1">
    <source>
        <dbReference type="ARBA" id="ARBA00023015"/>
    </source>
</evidence>
<keyword evidence="3" id="KW-0804">Transcription</keyword>
<keyword evidence="2 6" id="KW-0238">DNA-binding</keyword>
<dbReference type="InterPro" id="IPR000843">
    <property type="entry name" value="HTH_LacI"/>
</dbReference>
<evidence type="ECO:0000256" key="4">
    <source>
        <dbReference type="SAM" id="MobiDB-lite"/>
    </source>
</evidence>
<gene>
    <name evidence="6" type="ORF">HOP61_10955</name>
</gene>
<dbReference type="Pfam" id="PF00356">
    <property type="entry name" value="LacI"/>
    <property type="match status" value="1"/>
</dbReference>
<dbReference type="CDD" id="cd01392">
    <property type="entry name" value="HTH_LacI"/>
    <property type="match status" value="1"/>
</dbReference>
<comment type="caution">
    <text evidence="6">The sequence shown here is derived from an EMBL/GenBank/DDBJ whole genome shotgun (WGS) entry which is preliminary data.</text>
</comment>
<dbReference type="Pfam" id="PF13377">
    <property type="entry name" value="Peripla_BP_3"/>
    <property type="match status" value="1"/>
</dbReference>
<evidence type="ECO:0000256" key="2">
    <source>
        <dbReference type="ARBA" id="ARBA00023125"/>
    </source>
</evidence>
<feature type="region of interest" description="Disordered" evidence="4">
    <location>
        <begin position="326"/>
        <end position="346"/>
    </location>
</feature>
<dbReference type="PANTHER" id="PTHR30146">
    <property type="entry name" value="LACI-RELATED TRANSCRIPTIONAL REPRESSOR"/>
    <property type="match status" value="1"/>
</dbReference>
<evidence type="ECO:0000313" key="7">
    <source>
        <dbReference type="Proteomes" id="UP001320178"/>
    </source>
</evidence>
<dbReference type="Gene3D" id="3.40.50.2300">
    <property type="match status" value="2"/>
</dbReference>